<dbReference type="CDD" id="cd01741">
    <property type="entry name" value="GATase1_1"/>
    <property type="match status" value="1"/>
</dbReference>
<dbReference type="Gene3D" id="3.40.50.880">
    <property type="match status" value="1"/>
</dbReference>
<evidence type="ECO:0000313" key="3">
    <source>
        <dbReference type="Proteomes" id="UP000562027"/>
    </source>
</evidence>
<protein>
    <submittedName>
        <fullName evidence="2">GMP synthase-like glutamine amidotransferase</fullName>
    </submittedName>
</protein>
<dbReference type="GO" id="GO:0005829">
    <property type="term" value="C:cytosol"/>
    <property type="evidence" value="ECO:0007669"/>
    <property type="project" value="TreeGrafter"/>
</dbReference>
<dbReference type="InterPro" id="IPR017926">
    <property type="entry name" value="GATASE"/>
</dbReference>
<sequence length="242" mass="27046">MRPVAILQHEANQGPGYLSEFLQQQGIPTETFRPALGEAPPRRAQDFSGLVVLGSNHSVNDDLDWIAAEQALVKDALAHDVPVLGHCFGAQLLAKSCGARVSRNAWPNIGWSKLWVTPDARALFCGRSQTTVFNWHYDSFEIPQGARRCLFGTHCLNKGFTLGKHVALQCHLEVTEESVRAWCLESRHELAHVHGPAVQSEAEILRDLGARTDDLHRMARGVYHQWSLGLRRASVVRAKLYW</sequence>
<name>A0A840LDZ1_9BURK</name>
<organism evidence="2 3">
    <name type="scientific">Roseateles oligotrophus</name>
    <dbReference type="NCBI Taxonomy" id="1769250"/>
    <lineage>
        <taxon>Bacteria</taxon>
        <taxon>Pseudomonadati</taxon>
        <taxon>Pseudomonadota</taxon>
        <taxon>Betaproteobacteria</taxon>
        <taxon>Burkholderiales</taxon>
        <taxon>Sphaerotilaceae</taxon>
        <taxon>Roseateles</taxon>
    </lineage>
</organism>
<proteinExistence type="predicted"/>
<dbReference type="InterPro" id="IPR044992">
    <property type="entry name" value="ChyE-like"/>
</dbReference>
<feature type="domain" description="Glutamine amidotransferase" evidence="1">
    <location>
        <begin position="44"/>
        <end position="177"/>
    </location>
</feature>
<dbReference type="InterPro" id="IPR029062">
    <property type="entry name" value="Class_I_gatase-like"/>
</dbReference>
<keyword evidence="2" id="KW-0315">Glutamine amidotransferase</keyword>
<dbReference type="SUPFAM" id="SSF52317">
    <property type="entry name" value="Class I glutamine amidotransferase-like"/>
    <property type="match status" value="1"/>
</dbReference>
<dbReference type="PANTHER" id="PTHR42695">
    <property type="entry name" value="GLUTAMINE AMIDOTRANSFERASE YLR126C-RELATED"/>
    <property type="match status" value="1"/>
</dbReference>
<dbReference type="AlphaFoldDB" id="A0A840LDZ1"/>
<comment type="caution">
    <text evidence="2">The sequence shown here is derived from an EMBL/GenBank/DDBJ whole genome shotgun (WGS) entry which is preliminary data.</text>
</comment>
<dbReference type="PANTHER" id="PTHR42695:SF5">
    <property type="entry name" value="GLUTAMINE AMIDOTRANSFERASE YLR126C-RELATED"/>
    <property type="match status" value="1"/>
</dbReference>
<keyword evidence="2" id="KW-0808">Transferase</keyword>
<accession>A0A840LDZ1</accession>
<dbReference type="RefSeq" id="WP_184302793.1">
    <property type="nucleotide sequence ID" value="NZ_JACHLP010000008.1"/>
</dbReference>
<dbReference type="EMBL" id="JACHLP010000008">
    <property type="protein sequence ID" value="MBB4845185.1"/>
    <property type="molecule type" value="Genomic_DNA"/>
</dbReference>
<dbReference type="GO" id="GO:0016740">
    <property type="term" value="F:transferase activity"/>
    <property type="evidence" value="ECO:0007669"/>
    <property type="project" value="UniProtKB-KW"/>
</dbReference>
<dbReference type="PROSITE" id="PS51273">
    <property type="entry name" value="GATASE_TYPE_1"/>
    <property type="match status" value="1"/>
</dbReference>
<dbReference type="Pfam" id="PF00117">
    <property type="entry name" value="GATase"/>
    <property type="match status" value="1"/>
</dbReference>
<evidence type="ECO:0000259" key="1">
    <source>
        <dbReference type="Pfam" id="PF00117"/>
    </source>
</evidence>
<keyword evidence="3" id="KW-1185">Reference proteome</keyword>
<evidence type="ECO:0000313" key="2">
    <source>
        <dbReference type="EMBL" id="MBB4845185.1"/>
    </source>
</evidence>
<reference evidence="2 3" key="1">
    <citation type="submission" date="2020-08" db="EMBL/GenBank/DDBJ databases">
        <title>Functional genomics of gut bacteria from endangered species of beetles.</title>
        <authorList>
            <person name="Carlos-Shanley C."/>
        </authorList>
    </citation>
    <scope>NUCLEOTIDE SEQUENCE [LARGE SCALE GENOMIC DNA]</scope>
    <source>
        <strain evidence="2 3">S00239</strain>
    </source>
</reference>
<dbReference type="Proteomes" id="UP000562027">
    <property type="component" value="Unassembled WGS sequence"/>
</dbReference>
<gene>
    <name evidence="2" type="ORF">HNP55_003732</name>
</gene>